<dbReference type="InterPro" id="IPR017896">
    <property type="entry name" value="4Fe4S_Fe-S-bd"/>
</dbReference>
<dbReference type="Gene3D" id="3.30.70.20">
    <property type="match status" value="1"/>
</dbReference>
<dbReference type="Proteomes" id="UP000029661">
    <property type="component" value="Chromosome"/>
</dbReference>
<evidence type="ECO:0000313" key="4">
    <source>
        <dbReference type="EMBL" id="MBF4474937.1"/>
    </source>
</evidence>
<dbReference type="Pfam" id="PF00037">
    <property type="entry name" value="Fer4"/>
    <property type="match status" value="1"/>
</dbReference>
<accession>A0A089ZUL3</accession>
<evidence type="ECO:0000313" key="2">
    <source>
        <dbReference type="EMBL" id="AIS30884.1"/>
    </source>
</evidence>
<dbReference type="EMBL" id="LN734822">
    <property type="protein sequence ID" value="CEL23669.1"/>
    <property type="molecule type" value="Genomic_DNA"/>
</dbReference>
<keyword evidence="6" id="KW-1185">Reference proteome</keyword>
<dbReference type="STRING" id="2162.BRM9_0051"/>
<dbReference type="RefSeq" id="WP_048084361.1">
    <property type="nucleotide sequence ID" value="NZ_CALCVY010000129.1"/>
</dbReference>
<gene>
    <name evidence="2" type="ORF">BRM9_0051</name>
    <name evidence="4" type="ORF">ISP06_05625</name>
    <name evidence="3" type="ORF">MB9_0012</name>
</gene>
<reference evidence="3" key="2">
    <citation type="submission" date="2014-09" db="EMBL/GenBank/DDBJ databases">
        <authorList>
            <person name="Bishop-Lilly K.A."/>
            <person name="Broomall S.M."/>
            <person name="Chain P.S."/>
            <person name="Chertkov O."/>
            <person name="Coyne S.R."/>
            <person name="Daligault H.E."/>
            <person name="Davenport K.W."/>
            <person name="Erkkila T."/>
            <person name="Frey K.G."/>
            <person name="Gibbons H.S."/>
            <person name="Gu W."/>
            <person name="Jaissle J."/>
            <person name="Johnson S.L."/>
            <person name="Koroleva G.I."/>
            <person name="Ladner J.T."/>
            <person name="Lo C.-C."/>
            <person name="Minogue T.D."/>
            <person name="Munk C."/>
            <person name="Palacios G.F."/>
            <person name="Redden C.L."/>
            <person name="Rosenzweig C.N."/>
            <person name="Scholz M.B."/>
            <person name="Teshima H."/>
            <person name="Xu Y."/>
        </authorList>
    </citation>
    <scope>NUCLEOTIDE SEQUENCE</scope>
    <source>
        <strain evidence="3">Mb9</strain>
    </source>
</reference>
<dbReference type="Proteomes" id="UP000606900">
    <property type="component" value="Unassembled WGS sequence"/>
</dbReference>
<feature type="domain" description="4Fe-4S ferredoxin-type" evidence="1">
    <location>
        <begin position="1"/>
        <end position="30"/>
    </location>
</feature>
<evidence type="ECO:0000313" key="6">
    <source>
        <dbReference type="Proteomes" id="UP000062768"/>
    </source>
</evidence>
<reference evidence="2" key="1">
    <citation type="submission" date="2013-12" db="EMBL/GenBank/DDBJ databases">
        <title>The complete genome sequence of Methanobacterium sp. BRM9.</title>
        <authorList>
            <consortium name="Pastoral Greenhouse Gas Research Consortium"/>
            <person name="Kelly W.J."/>
            <person name="Leahy S.C."/>
            <person name="Perry R."/>
            <person name="Li D."/>
            <person name="Altermann E."/>
            <person name="Lambie S.C."/>
            <person name="Attwood G.T."/>
        </authorList>
    </citation>
    <scope>NUCLEOTIDE SEQUENCE [LARGE SCALE GENOMIC DNA]</scope>
    <source>
        <strain evidence="2">BRM9</strain>
    </source>
</reference>
<evidence type="ECO:0000313" key="3">
    <source>
        <dbReference type="EMBL" id="CEL23669.1"/>
    </source>
</evidence>
<organism evidence="2 5">
    <name type="scientific">Methanobacterium formicicum</name>
    <dbReference type="NCBI Taxonomy" id="2162"/>
    <lineage>
        <taxon>Archaea</taxon>
        <taxon>Methanobacteriati</taxon>
        <taxon>Methanobacteriota</taxon>
        <taxon>Methanomada group</taxon>
        <taxon>Methanobacteria</taxon>
        <taxon>Methanobacteriales</taxon>
        <taxon>Methanobacteriaceae</taxon>
        <taxon>Methanobacterium</taxon>
    </lineage>
</organism>
<name>A0A089ZUL3_METFO</name>
<dbReference type="GeneID" id="82850074"/>
<proteinExistence type="predicted"/>
<dbReference type="PROSITE" id="PS00198">
    <property type="entry name" value="4FE4S_FER_1"/>
    <property type="match status" value="2"/>
</dbReference>
<dbReference type="OrthoDB" id="5583at2157"/>
<reference evidence="4" key="3">
    <citation type="submission" date="2020-10" db="EMBL/GenBank/DDBJ databases">
        <title>Dehalococcoides mccartyi of a TCE/Cr reducing biochatode.</title>
        <authorList>
            <person name="Matturro B."/>
        </authorList>
    </citation>
    <scope>NUCLEOTIDE SEQUENCE</scope>
    <source>
        <strain evidence="4">Bin2</strain>
    </source>
</reference>
<feature type="domain" description="4Fe-4S ferredoxin-type" evidence="1">
    <location>
        <begin position="32"/>
        <end position="61"/>
    </location>
</feature>
<evidence type="ECO:0000313" key="5">
    <source>
        <dbReference type="Proteomes" id="UP000029661"/>
    </source>
</evidence>
<dbReference type="InterPro" id="IPR017900">
    <property type="entry name" value="4Fe4S_Fe_S_CS"/>
</dbReference>
<sequence>MRIEVDPEKCTGCGVCKEECPKGAKIWDINKKAMATNLRFCHLCTICASKCPEDAIRIIRDDEDEPKKQDTEEDR</sequence>
<dbReference type="Proteomes" id="UP000062768">
    <property type="component" value="Chromosome I"/>
</dbReference>
<dbReference type="PROSITE" id="PS51379">
    <property type="entry name" value="4FE4S_FER_2"/>
    <property type="match status" value="2"/>
</dbReference>
<dbReference type="GO" id="GO:0016491">
    <property type="term" value="F:oxidoreductase activity"/>
    <property type="evidence" value="ECO:0007669"/>
    <property type="project" value="UniProtKB-ARBA"/>
</dbReference>
<dbReference type="KEGG" id="mfc:BRM9_0051"/>
<dbReference type="AlphaFoldDB" id="A0A089ZUL3"/>
<dbReference type="SUPFAM" id="SSF54862">
    <property type="entry name" value="4Fe-4S ferredoxins"/>
    <property type="match status" value="1"/>
</dbReference>
<protein>
    <submittedName>
        <fullName evidence="2">4Fe-4S ferredoxin iron-sulfur binding domain-containing protein</fullName>
    </submittedName>
    <submittedName>
        <fullName evidence="4">Ferredoxin family protein</fullName>
    </submittedName>
</protein>
<dbReference type="EMBL" id="JADIIL010000019">
    <property type="protein sequence ID" value="MBF4474937.1"/>
    <property type="molecule type" value="Genomic_DNA"/>
</dbReference>
<evidence type="ECO:0000259" key="1">
    <source>
        <dbReference type="PROSITE" id="PS51379"/>
    </source>
</evidence>
<dbReference type="EMBL" id="CP006933">
    <property type="protein sequence ID" value="AIS30884.1"/>
    <property type="molecule type" value="Genomic_DNA"/>
</dbReference>